<keyword evidence="3" id="KW-1185">Reference proteome</keyword>
<dbReference type="EMBL" id="JAKELL010000049">
    <property type="protein sequence ID" value="KAH8987161.1"/>
    <property type="molecule type" value="Genomic_DNA"/>
</dbReference>
<accession>A0AAD4LEZ3</accession>
<feature type="compositionally biased region" description="Basic and acidic residues" evidence="1">
    <location>
        <begin position="86"/>
        <end position="96"/>
    </location>
</feature>
<reference evidence="2" key="1">
    <citation type="submission" date="2022-01" db="EMBL/GenBank/DDBJ databases">
        <title>Comparative genomics reveals a dynamic genome evolution in the ectomycorrhizal milk-cap (Lactarius) mushrooms.</title>
        <authorList>
            <consortium name="DOE Joint Genome Institute"/>
            <person name="Lebreton A."/>
            <person name="Tang N."/>
            <person name="Kuo A."/>
            <person name="LaButti K."/>
            <person name="Drula E."/>
            <person name="Barry K."/>
            <person name="Clum A."/>
            <person name="Lipzen A."/>
            <person name="Mousain D."/>
            <person name="Ng V."/>
            <person name="Wang R."/>
            <person name="Wang X."/>
            <person name="Dai Y."/>
            <person name="Henrissat B."/>
            <person name="Grigoriev I.V."/>
            <person name="Guerin-Laguette A."/>
            <person name="Yu F."/>
            <person name="Martin F.M."/>
        </authorList>
    </citation>
    <scope>NUCLEOTIDE SEQUENCE</scope>
    <source>
        <strain evidence="2">QP</strain>
    </source>
</reference>
<feature type="compositionally biased region" description="Basic and acidic residues" evidence="1">
    <location>
        <begin position="155"/>
        <end position="164"/>
    </location>
</feature>
<feature type="compositionally biased region" description="Polar residues" evidence="1">
    <location>
        <begin position="1"/>
        <end position="21"/>
    </location>
</feature>
<protein>
    <submittedName>
        <fullName evidence="2">Uncharacterized protein</fullName>
    </submittedName>
</protein>
<name>A0AAD4LEZ3_9AGAM</name>
<dbReference type="AlphaFoldDB" id="A0AAD4LEZ3"/>
<feature type="compositionally biased region" description="Polar residues" evidence="1">
    <location>
        <begin position="173"/>
        <end position="190"/>
    </location>
</feature>
<dbReference type="Proteomes" id="UP001201163">
    <property type="component" value="Unassembled WGS sequence"/>
</dbReference>
<sequence>MSCKPSTSKSPEATQASATSPTKPPHGYPVKIRSPRQSWDLEEEPHSDTVVDDTAAGTSEPLAALPKDNDDNGSEYTASSSDEDPVPAKRCRESARLRGVRAPTPHLSRSPFSEGRGRKRSHSQSEESVPERTPPVTHGRPGALKRPTKSNVRSHLTDFSRIHDLAYPPAQPHTRQVSDTGPTYKSTNRANGKAGGVERPGITVPAYTERRRSY</sequence>
<proteinExistence type="predicted"/>
<evidence type="ECO:0000256" key="1">
    <source>
        <dbReference type="SAM" id="MobiDB-lite"/>
    </source>
</evidence>
<evidence type="ECO:0000313" key="3">
    <source>
        <dbReference type="Proteomes" id="UP001201163"/>
    </source>
</evidence>
<evidence type="ECO:0000313" key="2">
    <source>
        <dbReference type="EMBL" id="KAH8987161.1"/>
    </source>
</evidence>
<gene>
    <name evidence="2" type="ORF">EDB92DRAFT_1150358</name>
</gene>
<feature type="region of interest" description="Disordered" evidence="1">
    <location>
        <begin position="1"/>
        <end position="214"/>
    </location>
</feature>
<organism evidence="2 3">
    <name type="scientific">Lactarius akahatsu</name>
    <dbReference type="NCBI Taxonomy" id="416441"/>
    <lineage>
        <taxon>Eukaryota</taxon>
        <taxon>Fungi</taxon>
        <taxon>Dikarya</taxon>
        <taxon>Basidiomycota</taxon>
        <taxon>Agaricomycotina</taxon>
        <taxon>Agaricomycetes</taxon>
        <taxon>Russulales</taxon>
        <taxon>Russulaceae</taxon>
        <taxon>Lactarius</taxon>
    </lineage>
</organism>
<comment type="caution">
    <text evidence="2">The sequence shown here is derived from an EMBL/GenBank/DDBJ whole genome shotgun (WGS) entry which is preliminary data.</text>
</comment>